<accession>A0ABZ2FKU7</accession>
<protein>
    <submittedName>
        <fullName evidence="2">Phage antirepressor KilAC domain-containing protein</fullName>
    </submittedName>
</protein>
<feature type="domain" description="Antirepressor protein C-terminal" evidence="1">
    <location>
        <begin position="125"/>
        <end position="223"/>
    </location>
</feature>
<evidence type="ECO:0000259" key="1">
    <source>
        <dbReference type="Pfam" id="PF03374"/>
    </source>
</evidence>
<reference evidence="2 3" key="1">
    <citation type="submission" date="2024-02" db="EMBL/GenBank/DDBJ databases">
        <title>The whole genome sequence of Pseudomonas benzopyrenica MLY92.</title>
        <authorList>
            <person name="Liu Y."/>
        </authorList>
    </citation>
    <scope>NUCLEOTIDE SEQUENCE [LARGE SCALE GENOMIC DNA]</scope>
    <source>
        <strain evidence="2 3">MLY92</strain>
    </source>
</reference>
<dbReference type="Pfam" id="PF09669">
    <property type="entry name" value="Phage_pRha"/>
    <property type="match status" value="1"/>
</dbReference>
<dbReference type="Proteomes" id="UP001372714">
    <property type="component" value="Chromosome"/>
</dbReference>
<dbReference type="RefSeq" id="WP_338544922.1">
    <property type="nucleotide sequence ID" value="NZ_CP145723.1"/>
</dbReference>
<dbReference type="Pfam" id="PF03374">
    <property type="entry name" value="ANT"/>
    <property type="match status" value="1"/>
</dbReference>
<evidence type="ECO:0000313" key="3">
    <source>
        <dbReference type="Proteomes" id="UP001372714"/>
    </source>
</evidence>
<organism evidence="2 3">
    <name type="scientific">Pseudomonas benzopyrenica</name>
    <dbReference type="NCBI Taxonomy" id="2993566"/>
    <lineage>
        <taxon>Bacteria</taxon>
        <taxon>Pseudomonadati</taxon>
        <taxon>Pseudomonadota</taxon>
        <taxon>Gammaproteobacteria</taxon>
        <taxon>Pseudomonadales</taxon>
        <taxon>Pseudomonadaceae</taxon>
        <taxon>Pseudomonas</taxon>
    </lineage>
</organism>
<sequence>MMQQILSTGNTLTMSSREIAELVSSRHGDVYRSIGRLISRGAIQGYTPTPYTHEQNQEQYLEYQVGKRDSYVIVAQLSPEFTAKLVDRWMELEQQAMAVIPDFSNPAAAARAWAEQFELQQAANQALAIAAPKAEFVDRYVEGTGLKGFRQVCKLLGANENEFRLFLADAHVWYRLGGEWVPYAEHIAAGRFHVKTGQAGNGHNFNAAKFTPKGIEWIAGKWAAYKLQGAA</sequence>
<keyword evidence="3" id="KW-1185">Reference proteome</keyword>
<name>A0ABZ2FKU7_9PSED</name>
<evidence type="ECO:0000313" key="2">
    <source>
        <dbReference type="EMBL" id="WWM65456.1"/>
    </source>
</evidence>
<dbReference type="InterPro" id="IPR014054">
    <property type="entry name" value="Phage_regulatory_Rha"/>
</dbReference>
<dbReference type="EMBL" id="CP145723">
    <property type="protein sequence ID" value="WWM65456.1"/>
    <property type="molecule type" value="Genomic_DNA"/>
</dbReference>
<proteinExistence type="predicted"/>
<gene>
    <name evidence="2" type="ORF">V6W80_17255</name>
</gene>
<dbReference type="InterPro" id="IPR005039">
    <property type="entry name" value="Ant_C"/>
</dbReference>